<dbReference type="Proteomes" id="UP000218811">
    <property type="component" value="Unassembled WGS sequence"/>
</dbReference>
<dbReference type="Gene3D" id="3.30.360.10">
    <property type="entry name" value="Dihydrodipicolinate Reductase, domain 2"/>
    <property type="match status" value="1"/>
</dbReference>
<name>A0A2H3J1A9_WOLCO</name>
<keyword evidence="2" id="KW-1185">Reference proteome</keyword>
<proteinExistence type="predicted"/>
<dbReference type="STRING" id="742152.A0A2H3J1A9"/>
<evidence type="ECO:0000313" key="1">
    <source>
        <dbReference type="EMBL" id="PCH36040.1"/>
    </source>
</evidence>
<evidence type="ECO:0000313" key="2">
    <source>
        <dbReference type="Proteomes" id="UP000218811"/>
    </source>
</evidence>
<dbReference type="EMBL" id="KB467865">
    <property type="protein sequence ID" value="PCH36040.1"/>
    <property type="molecule type" value="Genomic_DNA"/>
</dbReference>
<accession>A0A2H3J1A9</accession>
<sequence length="203" mass="23074">MDRAVRYARLVDDPEVDVVYIGLALRMDDQGTLCKQTRHLRQAVSNNFDETCRMLALAAEKTWSFLKHGSRSMGRPAQQAQLTFANTIPVTIIADHALEGWGPLGLLPQWVKITLKAEYMELSLAFSTITVIPKQGKRRVEKCYKRQGDRGEEWCSAYRYQLEAFVDKVRCRSPMAWRSAEDSIDAMHAIDAVYTKICEIGVS</sequence>
<protein>
    <submittedName>
        <fullName evidence="1">Uncharacterized protein</fullName>
    </submittedName>
</protein>
<organism evidence="1 2">
    <name type="scientific">Wolfiporia cocos (strain MD-104)</name>
    <name type="common">Brown rot fungus</name>
    <dbReference type="NCBI Taxonomy" id="742152"/>
    <lineage>
        <taxon>Eukaryota</taxon>
        <taxon>Fungi</taxon>
        <taxon>Dikarya</taxon>
        <taxon>Basidiomycota</taxon>
        <taxon>Agaricomycotina</taxon>
        <taxon>Agaricomycetes</taxon>
        <taxon>Polyporales</taxon>
        <taxon>Phaeolaceae</taxon>
        <taxon>Wolfiporia</taxon>
    </lineage>
</organism>
<dbReference type="OrthoDB" id="64915at2759"/>
<dbReference type="AlphaFoldDB" id="A0A2H3J1A9"/>
<gene>
    <name evidence="1" type="ORF">WOLCODRAFT_20303</name>
</gene>
<reference evidence="1 2" key="1">
    <citation type="journal article" date="2012" name="Science">
        <title>The Paleozoic origin of enzymatic lignin decomposition reconstructed from 31 fungal genomes.</title>
        <authorList>
            <person name="Floudas D."/>
            <person name="Binder M."/>
            <person name="Riley R."/>
            <person name="Barry K."/>
            <person name="Blanchette R.A."/>
            <person name="Henrissat B."/>
            <person name="Martinez A.T."/>
            <person name="Otillar R."/>
            <person name="Spatafora J.W."/>
            <person name="Yadav J.S."/>
            <person name="Aerts A."/>
            <person name="Benoit I."/>
            <person name="Boyd A."/>
            <person name="Carlson A."/>
            <person name="Copeland A."/>
            <person name="Coutinho P.M."/>
            <person name="de Vries R.P."/>
            <person name="Ferreira P."/>
            <person name="Findley K."/>
            <person name="Foster B."/>
            <person name="Gaskell J."/>
            <person name="Glotzer D."/>
            <person name="Gorecki P."/>
            <person name="Heitman J."/>
            <person name="Hesse C."/>
            <person name="Hori C."/>
            <person name="Igarashi K."/>
            <person name="Jurgens J.A."/>
            <person name="Kallen N."/>
            <person name="Kersten P."/>
            <person name="Kohler A."/>
            <person name="Kuees U."/>
            <person name="Kumar T.K.A."/>
            <person name="Kuo A."/>
            <person name="LaButti K."/>
            <person name="Larrondo L.F."/>
            <person name="Lindquist E."/>
            <person name="Ling A."/>
            <person name="Lombard V."/>
            <person name="Lucas S."/>
            <person name="Lundell T."/>
            <person name="Martin R."/>
            <person name="McLaughlin D.J."/>
            <person name="Morgenstern I."/>
            <person name="Morin E."/>
            <person name="Murat C."/>
            <person name="Nagy L.G."/>
            <person name="Nolan M."/>
            <person name="Ohm R.A."/>
            <person name="Patyshakuliyeva A."/>
            <person name="Rokas A."/>
            <person name="Ruiz-Duenas F.J."/>
            <person name="Sabat G."/>
            <person name="Salamov A."/>
            <person name="Samejima M."/>
            <person name="Schmutz J."/>
            <person name="Slot J.C."/>
            <person name="St John F."/>
            <person name="Stenlid J."/>
            <person name="Sun H."/>
            <person name="Sun S."/>
            <person name="Syed K."/>
            <person name="Tsang A."/>
            <person name="Wiebenga A."/>
            <person name="Young D."/>
            <person name="Pisabarro A."/>
            <person name="Eastwood D.C."/>
            <person name="Martin F."/>
            <person name="Cullen D."/>
            <person name="Grigoriev I.V."/>
            <person name="Hibbett D.S."/>
        </authorList>
    </citation>
    <scope>NUCLEOTIDE SEQUENCE [LARGE SCALE GENOMIC DNA]</scope>
    <source>
        <strain evidence="1 2">MD-104</strain>
    </source>
</reference>